<evidence type="ECO:0000256" key="1">
    <source>
        <dbReference type="ARBA" id="ARBA00022676"/>
    </source>
</evidence>
<protein>
    <submittedName>
        <fullName evidence="6">Glycosyl transferase, group 1</fullName>
    </submittedName>
</protein>
<feature type="domain" description="Glycosyltransferase 2-like" evidence="4">
    <location>
        <begin position="429"/>
        <end position="535"/>
    </location>
</feature>
<dbReference type="EMBL" id="CP014989">
    <property type="protein sequence ID" value="ANS77936.1"/>
    <property type="molecule type" value="Genomic_DNA"/>
</dbReference>
<dbReference type="InterPro" id="IPR029044">
    <property type="entry name" value="Nucleotide-diphossugar_trans"/>
</dbReference>
<dbReference type="Pfam" id="PF00535">
    <property type="entry name" value="Glycos_transf_2"/>
    <property type="match status" value="1"/>
</dbReference>
<organism evidence="6 7">
    <name type="scientific">Serinicoccus hydrothermalis</name>
    <dbReference type="NCBI Taxonomy" id="1758689"/>
    <lineage>
        <taxon>Bacteria</taxon>
        <taxon>Bacillati</taxon>
        <taxon>Actinomycetota</taxon>
        <taxon>Actinomycetes</taxon>
        <taxon>Micrococcales</taxon>
        <taxon>Ornithinimicrobiaceae</taxon>
        <taxon>Serinicoccus</taxon>
    </lineage>
</organism>
<dbReference type="AlphaFoldDB" id="A0A1B1N944"/>
<evidence type="ECO:0000313" key="7">
    <source>
        <dbReference type="Proteomes" id="UP000092482"/>
    </source>
</evidence>
<evidence type="ECO:0000259" key="5">
    <source>
        <dbReference type="Pfam" id="PF13579"/>
    </source>
</evidence>
<gene>
    <name evidence="6" type="ORF">SGUI_0540</name>
</gene>
<dbReference type="CDD" id="cd03801">
    <property type="entry name" value="GT4_PimA-like"/>
    <property type="match status" value="1"/>
</dbReference>
<dbReference type="PANTHER" id="PTHR12526:SF510">
    <property type="entry name" value="D-INOSITOL 3-PHOSPHATE GLYCOSYLTRANSFERASE"/>
    <property type="match status" value="1"/>
</dbReference>
<dbReference type="Pfam" id="PF13692">
    <property type="entry name" value="Glyco_trans_1_4"/>
    <property type="match status" value="1"/>
</dbReference>
<proteinExistence type="predicted"/>
<evidence type="ECO:0000256" key="2">
    <source>
        <dbReference type="ARBA" id="ARBA00022679"/>
    </source>
</evidence>
<dbReference type="Pfam" id="PF13579">
    <property type="entry name" value="Glyco_trans_4_4"/>
    <property type="match status" value="1"/>
</dbReference>
<dbReference type="SUPFAM" id="SSF53448">
    <property type="entry name" value="Nucleotide-diphospho-sugar transferases"/>
    <property type="match status" value="1"/>
</dbReference>
<name>A0A1B1N944_9MICO</name>
<keyword evidence="1" id="KW-0328">Glycosyltransferase</keyword>
<dbReference type="InterPro" id="IPR028098">
    <property type="entry name" value="Glyco_trans_4-like_N"/>
</dbReference>
<keyword evidence="2 6" id="KW-0808">Transferase</keyword>
<keyword evidence="7" id="KW-1185">Reference proteome</keyword>
<dbReference type="Proteomes" id="UP000092482">
    <property type="component" value="Chromosome"/>
</dbReference>
<reference evidence="6 7" key="1">
    <citation type="submission" date="2016-03" db="EMBL/GenBank/DDBJ databases">
        <title>Shallow-sea hydrothermal system.</title>
        <authorList>
            <person name="Tang K."/>
        </authorList>
    </citation>
    <scope>NUCLEOTIDE SEQUENCE [LARGE SCALE GENOMIC DNA]</scope>
    <source>
        <strain evidence="6 7">JLT9</strain>
    </source>
</reference>
<evidence type="ECO:0000256" key="3">
    <source>
        <dbReference type="SAM" id="MobiDB-lite"/>
    </source>
</evidence>
<accession>A0A1B1N944</accession>
<evidence type="ECO:0000259" key="4">
    <source>
        <dbReference type="Pfam" id="PF00535"/>
    </source>
</evidence>
<evidence type="ECO:0000313" key="6">
    <source>
        <dbReference type="EMBL" id="ANS77936.1"/>
    </source>
</evidence>
<feature type="region of interest" description="Disordered" evidence="3">
    <location>
        <begin position="553"/>
        <end position="573"/>
    </location>
</feature>
<dbReference type="OrthoDB" id="3171021at2"/>
<dbReference type="GO" id="GO:0016757">
    <property type="term" value="F:glycosyltransferase activity"/>
    <property type="evidence" value="ECO:0007669"/>
    <property type="project" value="UniProtKB-KW"/>
</dbReference>
<dbReference type="Gene3D" id="3.90.550.10">
    <property type="entry name" value="Spore Coat Polysaccharide Biosynthesis Protein SpsA, Chain A"/>
    <property type="match status" value="1"/>
</dbReference>
<dbReference type="Gene3D" id="3.40.50.2000">
    <property type="entry name" value="Glycogen Phosphorylase B"/>
    <property type="match status" value="2"/>
</dbReference>
<dbReference type="InterPro" id="IPR001173">
    <property type="entry name" value="Glyco_trans_2-like"/>
</dbReference>
<dbReference type="SUPFAM" id="SSF53756">
    <property type="entry name" value="UDP-Glycosyltransferase/glycogen phosphorylase"/>
    <property type="match status" value="1"/>
</dbReference>
<dbReference type="RefSeq" id="WP_083190446.1">
    <property type="nucleotide sequence ID" value="NZ_CP014989.1"/>
</dbReference>
<sequence length="792" mass="84447">MRVLVVTTWWPTSASPGTGVFVARDVAAIAGRHQVVVLHLVAPRLADRAGSRGPTTVELPVDVATGDPVPSVPVEQLVMDPRRPDHVARAARRVAQLQGRADLVHTMAVSALLPFAGRRPPQPWVHTEHWSGLAAPGTLSRTLRAARQVVRPLLARPDVVAVVGQGLAREVRRLRRGPVRVVPNIVPAPTEPAPRRDPDLPLSGRGALELVAVGGLIPRKDPVRAVLAAAELRRRGVEARLTWVGEGVLRDEVEREARAHAVPLRLTGSLPPGEVQAALEGADLLLLPTRAETFCLAAAEALASGRPVVVGDVEGPRDFVAPPTGALVPPGAPAGDWADAVERVWAAAAALAADDVARPLRERFGAEAYADRVDEVYALATTRAARTDRASRTDRAARTDRGGKVLPRRHGATAVAVGEKGGADPEVDVVIAVHSTERDVGRAVRSVLDGSPDLAVRVSVVAHNLPAGTVREQLGDQADDPRVRVLEVRDGIPSPSGPFNAGIDAATAPWVAIMGSDDALAPGALAGWLDAADGAAPDEPVVVLPRLELSGRRVPTPPSRVGPSARRGASRAQDLVRDRLSYRSAPLGLISRGALSLPGTRLHPGARVGEDLPMMTALYAQARVILATGAPAYLIHEDAPDRITGRPRPISEQLETADVLWDLPWMSRLTEQERRAVGTKVLRIQVFGAILGRPDPWWWTAQERAEMARVTRRVLVAAPGCAAPLSLADRDLLAAALDPGVPAPRLVELARARRRHGTPRTLLPSSWRHALDPEAPLRFMPASLRASRRPRP</sequence>
<dbReference type="KEGG" id="serj:SGUI_0540"/>
<feature type="domain" description="Glycosyltransferase subfamily 4-like N-terminal" evidence="5">
    <location>
        <begin position="17"/>
        <end position="184"/>
    </location>
</feature>
<dbReference type="PATRIC" id="fig|1758689.4.peg.547"/>
<dbReference type="PANTHER" id="PTHR12526">
    <property type="entry name" value="GLYCOSYLTRANSFERASE"/>
    <property type="match status" value="1"/>
</dbReference>
<dbReference type="STRING" id="1758689.SGUI_0540"/>